<feature type="repeat" description="WD" evidence="3">
    <location>
        <begin position="205"/>
        <end position="237"/>
    </location>
</feature>
<dbReference type="InterPro" id="IPR001680">
    <property type="entry name" value="WD40_rpt"/>
</dbReference>
<reference evidence="5 6" key="1">
    <citation type="submission" date="2020-02" db="EMBL/GenBank/DDBJ databases">
        <authorList>
            <person name="Zheng R.K."/>
            <person name="Sun C.M."/>
        </authorList>
    </citation>
    <scope>NUCLEOTIDE SEQUENCE [LARGE SCALE GENOMIC DNA]</scope>
    <source>
        <strain evidence="6">rifampicinis</strain>
    </source>
</reference>
<dbReference type="RefSeq" id="WP_195170130.1">
    <property type="nucleotide sequence ID" value="NZ_CP062983.1"/>
</dbReference>
<dbReference type="Pfam" id="PF08662">
    <property type="entry name" value="eIF2A"/>
    <property type="match status" value="1"/>
</dbReference>
<feature type="domain" description="PKD/Chitinase" evidence="4">
    <location>
        <begin position="337"/>
        <end position="416"/>
    </location>
</feature>
<dbReference type="PROSITE" id="PS50294">
    <property type="entry name" value="WD_REPEATS_REGION"/>
    <property type="match status" value="2"/>
</dbReference>
<gene>
    <name evidence="5" type="ORF">G4Y79_20605</name>
</gene>
<dbReference type="Pfam" id="PF00400">
    <property type="entry name" value="WD40"/>
    <property type="match status" value="1"/>
</dbReference>
<dbReference type="EMBL" id="CP062983">
    <property type="protein sequence ID" value="QPC82061.1"/>
    <property type="molecule type" value="Genomic_DNA"/>
</dbReference>
<dbReference type="Gene3D" id="2.130.10.10">
    <property type="entry name" value="YVTN repeat-like/Quinoprotein amine dehydrogenase"/>
    <property type="match status" value="2"/>
</dbReference>
<keyword evidence="2" id="KW-0677">Repeat</keyword>
<dbReference type="KEGG" id="pmet:G4Y79_20605"/>
<dbReference type="Proteomes" id="UP000594468">
    <property type="component" value="Chromosome"/>
</dbReference>
<organism evidence="5 6">
    <name type="scientific">Phototrophicus methaneseepsis</name>
    <dbReference type="NCBI Taxonomy" id="2710758"/>
    <lineage>
        <taxon>Bacteria</taxon>
        <taxon>Bacillati</taxon>
        <taxon>Chloroflexota</taxon>
        <taxon>Candidatus Thermofontia</taxon>
        <taxon>Phototrophicales</taxon>
        <taxon>Phototrophicaceae</taxon>
        <taxon>Phototrophicus</taxon>
    </lineage>
</organism>
<dbReference type="InterPro" id="IPR015943">
    <property type="entry name" value="WD40/YVTN_repeat-like_dom_sf"/>
</dbReference>
<protein>
    <submittedName>
        <fullName evidence="5">PD40 domain-containing protein</fullName>
    </submittedName>
</protein>
<dbReference type="CDD" id="cd00146">
    <property type="entry name" value="PKD"/>
    <property type="match status" value="1"/>
</dbReference>
<evidence type="ECO:0000256" key="2">
    <source>
        <dbReference type="ARBA" id="ARBA00022737"/>
    </source>
</evidence>
<keyword evidence="6" id="KW-1185">Reference proteome</keyword>
<dbReference type="SMART" id="SM00089">
    <property type="entry name" value="PKD"/>
    <property type="match status" value="1"/>
</dbReference>
<evidence type="ECO:0000256" key="1">
    <source>
        <dbReference type="ARBA" id="ARBA00022574"/>
    </source>
</evidence>
<sequence length="425" mass="46544">MNRFKLTITLYIAIYCIFTSTVSIAQLEPHHYIGDISYSPDGTRIALTDTLDRCGYGEENYLTMIVDSHTLSTISTFVGHSCLLTDVAWSSNEQYLVSGGYEGISIVWNTVTEQQVSIANDRMGPGTHSLSWNPTDTLYVAWAAGGNGYIFNPETGMEVDRLPVEVVKDYIESIDWGINNVIAYGNRQGLLRLWDYDTRQELAFPGAHNAPIRVVKWSPQATLFASADENGIVKIWDSSANIINTLQFGTRVSHLVWSPDGNQIIIVKEREGAEIWDITTGQKLVNVITDQIITAIDWSPDGNQIAYAVFPVLENLIEVVEVSTLFPTHPIADAGADITILANPSGTANVLLDASGSTDSDGTIVSYEWSESSKLLGTGISQTVTLPVGIHTIHLEVTDDSSQTDTDIIIVTVEEERASSPIDQP</sequence>
<evidence type="ECO:0000256" key="3">
    <source>
        <dbReference type="PROSITE-ProRule" id="PRU00221"/>
    </source>
</evidence>
<dbReference type="InterPro" id="IPR013979">
    <property type="entry name" value="TIF_beta_prop-like"/>
</dbReference>
<accession>A0A7S8E819</accession>
<evidence type="ECO:0000313" key="6">
    <source>
        <dbReference type="Proteomes" id="UP000594468"/>
    </source>
</evidence>
<dbReference type="SUPFAM" id="SSF49299">
    <property type="entry name" value="PKD domain"/>
    <property type="match status" value="1"/>
</dbReference>
<dbReference type="PROSITE" id="PS50082">
    <property type="entry name" value="WD_REPEATS_2"/>
    <property type="match status" value="2"/>
</dbReference>
<dbReference type="PANTHER" id="PTHR44019">
    <property type="entry name" value="WD REPEAT-CONTAINING PROTEIN 55"/>
    <property type="match status" value="1"/>
</dbReference>
<dbReference type="SUPFAM" id="SSF50978">
    <property type="entry name" value="WD40 repeat-like"/>
    <property type="match status" value="1"/>
</dbReference>
<dbReference type="PANTHER" id="PTHR44019:SF8">
    <property type="entry name" value="POC1 CENTRIOLAR PROTEIN HOMOLOG"/>
    <property type="match status" value="1"/>
</dbReference>
<dbReference type="Gene3D" id="2.60.40.10">
    <property type="entry name" value="Immunoglobulins"/>
    <property type="match status" value="1"/>
</dbReference>
<dbReference type="InterPro" id="IPR022409">
    <property type="entry name" value="PKD/Chitinase_dom"/>
</dbReference>
<name>A0A7S8E819_9CHLR</name>
<proteinExistence type="predicted"/>
<evidence type="ECO:0000313" key="5">
    <source>
        <dbReference type="EMBL" id="QPC82061.1"/>
    </source>
</evidence>
<evidence type="ECO:0000259" key="4">
    <source>
        <dbReference type="SMART" id="SM00089"/>
    </source>
</evidence>
<dbReference type="InterPro" id="IPR035986">
    <property type="entry name" value="PKD_dom_sf"/>
</dbReference>
<dbReference type="AlphaFoldDB" id="A0A7S8E819"/>
<dbReference type="SMART" id="SM00320">
    <property type="entry name" value="WD40"/>
    <property type="match status" value="4"/>
</dbReference>
<dbReference type="InterPro" id="IPR036322">
    <property type="entry name" value="WD40_repeat_dom_sf"/>
</dbReference>
<dbReference type="Pfam" id="PF22352">
    <property type="entry name" value="K319L-like_PKD"/>
    <property type="match status" value="1"/>
</dbReference>
<keyword evidence="1 3" id="KW-0853">WD repeat</keyword>
<dbReference type="InterPro" id="IPR013783">
    <property type="entry name" value="Ig-like_fold"/>
</dbReference>
<feature type="repeat" description="WD" evidence="3">
    <location>
        <begin position="77"/>
        <end position="118"/>
    </location>
</feature>
<dbReference type="InterPro" id="IPR050505">
    <property type="entry name" value="WDR55/POC1"/>
</dbReference>